<name>A0A8J2WB22_9CRUS</name>
<evidence type="ECO:0000259" key="7">
    <source>
        <dbReference type="Pfam" id="PF00135"/>
    </source>
</evidence>
<feature type="compositionally biased region" description="Polar residues" evidence="4">
    <location>
        <begin position="933"/>
        <end position="942"/>
    </location>
</feature>
<organism evidence="8 9">
    <name type="scientific">Daphnia galeata</name>
    <dbReference type="NCBI Taxonomy" id="27404"/>
    <lineage>
        <taxon>Eukaryota</taxon>
        <taxon>Metazoa</taxon>
        <taxon>Ecdysozoa</taxon>
        <taxon>Arthropoda</taxon>
        <taxon>Crustacea</taxon>
        <taxon>Branchiopoda</taxon>
        <taxon>Diplostraca</taxon>
        <taxon>Cladocera</taxon>
        <taxon>Anomopoda</taxon>
        <taxon>Daphniidae</taxon>
        <taxon>Daphnia</taxon>
    </lineage>
</organism>
<evidence type="ECO:0000256" key="2">
    <source>
        <dbReference type="ARBA" id="ARBA00022729"/>
    </source>
</evidence>
<comment type="caution">
    <text evidence="8">The sequence shown here is derived from an EMBL/GenBank/DDBJ whole genome shotgun (WGS) entry which is preliminary data.</text>
</comment>
<reference evidence="8" key="1">
    <citation type="submission" date="2021-11" db="EMBL/GenBank/DDBJ databases">
        <authorList>
            <person name="Schell T."/>
        </authorList>
    </citation>
    <scope>NUCLEOTIDE SEQUENCE</scope>
    <source>
        <strain evidence="8">M5</strain>
    </source>
</reference>
<dbReference type="PANTHER" id="PTHR43903">
    <property type="entry name" value="NEUROLIGIN"/>
    <property type="match status" value="1"/>
</dbReference>
<protein>
    <recommendedName>
        <fullName evidence="7">Carboxylesterase type B domain-containing protein</fullName>
    </recommendedName>
</protein>
<dbReference type="SUPFAM" id="SSF53474">
    <property type="entry name" value="alpha/beta-Hydrolases"/>
    <property type="match status" value="1"/>
</dbReference>
<dbReference type="PROSITE" id="PS00941">
    <property type="entry name" value="CARBOXYLESTERASE_B_2"/>
    <property type="match status" value="1"/>
</dbReference>
<keyword evidence="9" id="KW-1185">Reference proteome</keyword>
<dbReference type="EMBL" id="CAKKLH010000024">
    <property type="protein sequence ID" value="CAH0099783.1"/>
    <property type="molecule type" value="Genomic_DNA"/>
</dbReference>
<dbReference type="InterPro" id="IPR019819">
    <property type="entry name" value="Carboxylesterase_B_CS"/>
</dbReference>
<evidence type="ECO:0000256" key="5">
    <source>
        <dbReference type="SAM" id="Phobius"/>
    </source>
</evidence>
<feature type="region of interest" description="Disordered" evidence="4">
    <location>
        <begin position="1055"/>
        <end position="1077"/>
    </location>
</feature>
<feature type="region of interest" description="Disordered" evidence="4">
    <location>
        <begin position="1010"/>
        <end position="1030"/>
    </location>
</feature>
<evidence type="ECO:0000256" key="3">
    <source>
        <dbReference type="ARBA" id="ARBA00023180"/>
    </source>
</evidence>
<feature type="region of interest" description="Disordered" evidence="4">
    <location>
        <begin position="906"/>
        <end position="946"/>
    </location>
</feature>
<accession>A0A8J2WB22</accession>
<feature type="region of interest" description="Disordered" evidence="4">
    <location>
        <begin position="1152"/>
        <end position="1217"/>
    </location>
</feature>
<evidence type="ECO:0000256" key="6">
    <source>
        <dbReference type="SAM" id="SignalP"/>
    </source>
</evidence>
<evidence type="ECO:0000256" key="4">
    <source>
        <dbReference type="SAM" id="MobiDB-lite"/>
    </source>
</evidence>
<feature type="compositionally biased region" description="Polar residues" evidence="4">
    <location>
        <begin position="1175"/>
        <end position="1189"/>
    </location>
</feature>
<feature type="domain" description="Carboxylesterase type B" evidence="7">
    <location>
        <begin position="32"/>
        <end position="587"/>
    </location>
</feature>
<keyword evidence="3" id="KW-0325">Glycoprotein</keyword>
<feature type="compositionally biased region" description="Polar residues" evidence="4">
    <location>
        <begin position="1199"/>
        <end position="1217"/>
    </location>
</feature>
<dbReference type="InterPro" id="IPR051093">
    <property type="entry name" value="Neuroligin/BSAL"/>
</dbReference>
<feature type="region of interest" description="Disordered" evidence="4">
    <location>
        <begin position="807"/>
        <end position="829"/>
    </location>
</feature>
<comment type="similarity">
    <text evidence="1">Belongs to the type-B carboxylesterase/lipase family.</text>
</comment>
<feature type="compositionally biased region" description="Low complexity" evidence="4">
    <location>
        <begin position="906"/>
        <end position="924"/>
    </location>
</feature>
<feature type="chain" id="PRO_5035194196" description="Carboxylesterase type B domain-containing protein" evidence="6">
    <location>
        <begin position="24"/>
        <end position="1237"/>
    </location>
</feature>
<proteinExistence type="inferred from homology"/>
<evidence type="ECO:0000313" key="8">
    <source>
        <dbReference type="EMBL" id="CAH0099783.1"/>
    </source>
</evidence>
<feature type="region of interest" description="Disordered" evidence="4">
    <location>
        <begin position="602"/>
        <end position="638"/>
    </location>
</feature>
<evidence type="ECO:0000256" key="1">
    <source>
        <dbReference type="ARBA" id="ARBA00005964"/>
    </source>
</evidence>
<dbReference type="InterPro" id="IPR002018">
    <property type="entry name" value="CarbesteraseB"/>
</dbReference>
<sequence length="1237" mass="136238">MLRFTTFLLLIAVFLCGLIVCVAGQMRPSLNARIVRTKQGSVKGVLVIPSNRELQPVEAFLGLPYASPPVGPLRFMSPVSPLPWNGVRLMDKYAPACPQTLPDVSNEREALRFVTRGRLQYLRRLLPYLRNQSEDCLYLNIYAPVTGRPVGGKDVNIKFPVIVFIHGESYEWNSGNPYDGSILSSYGDVVVVTINFRLGVLGFLRPDLRENRVANFGLLDQIAALQWIQENIAQFGGDRDSVTLLGHGTGAAMVNLLLISPVAQASSGLFHRAILMSGTALADWAVAENPLRYTLQAAQQVDCPLAERDDELAACLRFKRVTELMSAPLYASPLAPLVDGIVVPNEPRQSMKTYNELFGRYDVMYGVTQSESFHLLNAATLQFGLTETERNRIIRTYVRNSYASNIDQVTAAILNEYTDWKNPIRDTEEYRDSILEILSDARVVAPVIQMADLHSSIRQRSYFYVFTHQTTNGDYPQNWGSIHGEELAYVFGMPLVGVGTNHLSSNYTRAEMLLSEIVITYWANFARTGNPNFPPRQKFLTVVNSRDRFDPSYVQWPAYDRHSQKFLNIDLRPKVKDHYRADKMALWSKLIPELMSNGNGKVFTVGNEDEDDGDVVTDGEESSVAEPDSSSQSPPAVMGAQPEVYQQPSLGGFQLFPIGPMTKGASGNSSRPDESHDVVPQTGGIALSIVIVIGICFLVLNVCACAGVFYQRDRVRFKEMLIQRQYKLKSPDHERDGPVCSSGAQAAAGARETLLALHRVEEDFTELDGSANGMQGGLPHQASTSTMDPHTKVSQWMAQEITIERCPTPPINSRLSKPAQDKLGGSDRYDSRGCDIEDPASALFPLLTKSTNHPDIYGMVLLPVKEENSAEQKQQIRSGQSPDFINQVRNNDTFLKFGDLGHVGESSPPFADSASSAQTISRSSTGRRKARSKSQLGSQRSITTKRDVAVGDDEGNYRCVALDNEDDDRRSSNLYGYSAMDTTIRRLNLPKVLPDLPHQDVPVEATASSGVDLTGTKTNSSNTNALPVPSDHSPIYTIPYAGLPRGVDSVTIHEQSTPINRNERRQRQTMESPSASAIPLSETKKQLNKSRRKYAGGVGEAVVASPTSTIVKTNLPQTVVVAPHPRANRVTASSPTFGLQPQQPEPCLVIRPGPRQTCQSTTASTAGGPGVSGYDSATNDNESYPSATSDVILRRPRQQDASTNSRPANRNSRSWYAQYSQSFISQSIDQESDKNDN</sequence>
<keyword evidence="5" id="KW-1133">Transmembrane helix</keyword>
<feature type="compositionally biased region" description="Polar residues" evidence="4">
    <location>
        <begin position="1156"/>
        <end position="1165"/>
    </location>
</feature>
<dbReference type="Proteomes" id="UP000789390">
    <property type="component" value="Unassembled WGS sequence"/>
</dbReference>
<keyword evidence="5" id="KW-0812">Transmembrane</keyword>
<dbReference type="Gene3D" id="3.40.50.1820">
    <property type="entry name" value="alpha/beta hydrolase"/>
    <property type="match status" value="1"/>
</dbReference>
<feature type="compositionally biased region" description="Acidic residues" evidence="4">
    <location>
        <begin position="607"/>
        <end position="623"/>
    </location>
</feature>
<evidence type="ECO:0000313" key="9">
    <source>
        <dbReference type="Proteomes" id="UP000789390"/>
    </source>
</evidence>
<gene>
    <name evidence="8" type="ORF">DGAL_LOCUS1941</name>
</gene>
<feature type="compositionally biased region" description="Polar residues" evidence="4">
    <location>
        <begin position="1010"/>
        <end position="1025"/>
    </location>
</feature>
<dbReference type="Pfam" id="PF00135">
    <property type="entry name" value="COesterase"/>
    <property type="match status" value="1"/>
</dbReference>
<feature type="transmembrane region" description="Helical" evidence="5">
    <location>
        <begin position="685"/>
        <end position="710"/>
    </location>
</feature>
<dbReference type="AlphaFoldDB" id="A0A8J2WB22"/>
<feature type="signal peptide" evidence="6">
    <location>
        <begin position="1"/>
        <end position="23"/>
    </location>
</feature>
<keyword evidence="5" id="KW-0472">Membrane</keyword>
<keyword evidence="2 6" id="KW-0732">Signal</keyword>
<dbReference type="InterPro" id="IPR029058">
    <property type="entry name" value="AB_hydrolase_fold"/>
</dbReference>
<dbReference type="OrthoDB" id="3200163at2759"/>